<dbReference type="Proteomes" id="UP000198802">
    <property type="component" value="Unassembled WGS sequence"/>
</dbReference>
<keyword evidence="10" id="KW-0808">Transferase</keyword>
<dbReference type="SMART" id="SM00220">
    <property type="entry name" value="S_TKc"/>
    <property type="match status" value="1"/>
</dbReference>
<feature type="repeat" description="WD" evidence="5">
    <location>
        <begin position="423"/>
        <end position="464"/>
    </location>
</feature>
<dbReference type="InterPro" id="IPR020472">
    <property type="entry name" value="WD40_PAC1"/>
</dbReference>
<keyword evidence="10" id="KW-0418">Kinase</keyword>
<keyword evidence="4 6" id="KW-0067">ATP-binding</keyword>
<dbReference type="Pfam" id="PF00400">
    <property type="entry name" value="WD40"/>
    <property type="match status" value="5"/>
</dbReference>
<dbReference type="PRINTS" id="PR00320">
    <property type="entry name" value="GPROTEINBRPT"/>
</dbReference>
<feature type="binding site" evidence="6">
    <location>
        <position position="84"/>
    </location>
    <ligand>
        <name>ATP</name>
        <dbReference type="ChEBI" id="CHEBI:30616"/>
    </ligand>
</feature>
<organism evidence="10 11">
    <name type="scientific">Parafrankia irregularis</name>
    <dbReference type="NCBI Taxonomy" id="795642"/>
    <lineage>
        <taxon>Bacteria</taxon>
        <taxon>Bacillati</taxon>
        <taxon>Actinomycetota</taxon>
        <taxon>Actinomycetes</taxon>
        <taxon>Frankiales</taxon>
        <taxon>Frankiaceae</taxon>
        <taxon>Parafrankia</taxon>
    </lineage>
</organism>
<dbReference type="PROSITE" id="PS00678">
    <property type="entry name" value="WD_REPEATS_1"/>
    <property type="match status" value="3"/>
</dbReference>
<name>A0A0S4QUC9_9ACTN</name>
<dbReference type="PROSITE" id="PS00107">
    <property type="entry name" value="PROTEIN_KINASE_ATP"/>
    <property type="match status" value="1"/>
</dbReference>
<dbReference type="PROSITE" id="PS00108">
    <property type="entry name" value="PROTEIN_KINASE_ST"/>
    <property type="match status" value="1"/>
</dbReference>
<protein>
    <submittedName>
        <fullName evidence="10">Serine/threonine protein kinase</fullName>
    </submittedName>
</protein>
<evidence type="ECO:0000256" key="8">
    <source>
        <dbReference type="SAM" id="Phobius"/>
    </source>
</evidence>
<dbReference type="EMBL" id="FAOZ01000025">
    <property type="protein sequence ID" value="CUU59221.1"/>
    <property type="molecule type" value="Genomic_DNA"/>
</dbReference>
<dbReference type="InterPro" id="IPR017441">
    <property type="entry name" value="Protein_kinase_ATP_BS"/>
</dbReference>
<dbReference type="GO" id="GO:0005524">
    <property type="term" value="F:ATP binding"/>
    <property type="evidence" value="ECO:0007669"/>
    <property type="project" value="UniProtKB-UniRule"/>
</dbReference>
<keyword evidence="2" id="KW-0677">Repeat</keyword>
<accession>A0A0S4QUC9</accession>
<feature type="repeat" description="WD" evidence="5">
    <location>
        <begin position="606"/>
        <end position="638"/>
    </location>
</feature>
<feature type="region of interest" description="Disordered" evidence="7">
    <location>
        <begin position="336"/>
        <end position="355"/>
    </location>
</feature>
<dbReference type="Gene3D" id="1.10.510.10">
    <property type="entry name" value="Transferase(Phosphotransferase) domain 1"/>
    <property type="match status" value="1"/>
</dbReference>
<feature type="transmembrane region" description="Helical" evidence="8">
    <location>
        <begin position="385"/>
        <end position="407"/>
    </location>
</feature>
<reference evidence="11" key="1">
    <citation type="submission" date="2015-11" db="EMBL/GenBank/DDBJ databases">
        <authorList>
            <person name="Varghese N."/>
        </authorList>
    </citation>
    <scope>NUCLEOTIDE SEQUENCE [LARGE SCALE GENOMIC DNA]</scope>
    <source>
        <strain evidence="11">DSM 45899</strain>
    </source>
</reference>
<dbReference type="CDD" id="cd00200">
    <property type="entry name" value="WD40"/>
    <property type="match status" value="1"/>
</dbReference>
<dbReference type="InterPro" id="IPR019775">
    <property type="entry name" value="WD40_repeat_CS"/>
</dbReference>
<evidence type="ECO:0000256" key="2">
    <source>
        <dbReference type="ARBA" id="ARBA00022737"/>
    </source>
</evidence>
<evidence type="ECO:0000256" key="7">
    <source>
        <dbReference type="SAM" id="MobiDB-lite"/>
    </source>
</evidence>
<keyword evidence="8" id="KW-1133">Transmembrane helix</keyword>
<keyword evidence="3 6" id="KW-0547">Nucleotide-binding</keyword>
<dbReference type="InterPro" id="IPR015943">
    <property type="entry name" value="WD40/YVTN_repeat-like_dom_sf"/>
</dbReference>
<keyword evidence="10" id="KW-0723">Serine/threonine-protein kinase</keyword>
<dbReference type="CDD" id="cd14014">
    <property type="entry name" value="STKc_PknB_like"/>
    <property type="match status" value="1"/>
</dbReference>
<evidence type="ECO:0000256" key="3">
    <source>
        <dbReference type="ARBA" id="ARBA00022741"/>
    </source>
</evidence>
<keyword evidence="8" id="KW-0812">Transmembrane</keyword>
<dbReference type="SUPFAM" id="SSF50978">
    <property type="entry name" value="WD40 repeat-like"/>
    <property type="match status" value="1"/>
</dbReference>
<proteinExistence type="predicted"/>
<evidence type="ECO:0000313" key="10">
    <source>
        <dbReference type="EMBL" id="CUU59221.1"/>
    </source>
</evidence>
<evidence type="ECO:0000256" key="1">
    <source>
        <dbReference type="ARBA" id="ARBA00022574"/>
    </source>
</evidence>
<evidence type="ECO:0000313" key="11">
    <source>
        <dbReference type="Proteomes" id="UP000198802"/>
    </source>
</evidence>
<dbReference type="AlphaFoldDB" id="A0A0S4QUC9"/>
<evidence type="ECO:0000256" key="5">
    <source>
        <dbReference type="PROSITE-ProRule" id="PRU00221"/>
    </source>
</evidence>
<dbReference type="PANTHER" id="PTHR44129">
    <property type="entry name" value="WD REPEAT-CONTAINING PROTEIN POP1"/>
    <property type="match status" value="1"/>
</dbReference>
<gene>
    <name evidence="10" type="ORF">Ga0074812_125112</name>
</gene>
<evidence type="ECO:0000256" key="6">
    <source>
        <dbReference type="PROSITE-ProRule" id="PRU10141"/>
    </source>
</evidence>
<dbReference type="InterPro" id="IPR001680">
    <property type="entry name" value="WD40_rpt"/>
</dbReference>
<dbReference type="InterPro" id="IPR000719">
    <property type="entry name" value="Prot_kinase_dom"/>
</dbReference>
<dbReference type="SUPFAM" id="SSF56112">
    <property type="entry name" value="Protein kinase-like (PK-like)"/>
    <property type="match status" value="1"/>
</dbReference>
<feature type="repeat" description="WD" evidence="5">
    <location>
        <begin position="469"/>
        <end position="510"/>
    </location>
</feature>
<dbReference type="Pfam" id="PF00069">
    <property type="entry name" value="Pkinase"/>
    <property type="match status" value="1"/>
</dbReference>
<dbReference type="SMART" id="SM00320">
    <property type="entry name" value="WD40"/>
    <property type="match status" value="6"/>
</dbReference>
<feature type="domain" description="Protein kinase" evidence="9">
    <location>
        <begin position="55"/>
        <end position="305"/>
    </location>
</feature>
<dbReference type="PROSITE" id="PS50011">
    <property type="entry name" value="PROTEIN_KINASE_DOM"/>
    <property type="match status" value="1"/>
</dbReference>
<dbReference type="GO" id="GO:0004674">
    <property type="term" value="F:protein serine/threonine kinase activity"/>
    <property type="evidence" value="ECO:0007669"/>
    <property type="project" value="UniProtKB-KW"/>
</dbReference>
<dbReference type="InterPro" id="IPR036322">
    <property type="entry name" value="WD40_repeat_dom_sf"/>
</dbReference>
<evidence type="ECO:0000259" key="9">
    <source>
        <dbReference type="PROSITE" id="PS50011"/>
    </source>
</evidence>
<keyword evidence="11" id="KW-1185">Reference proteome</keyword>
<feature type="repeat" description="WD" evidence="5">
    <location>
        <begin position="719"/>
        <end position="733"/>
    </location>
</feature>
<dbReference type="Gene3D" id="2.130.10.10">
    <property type="entry name" value="YVTN repeat-like/Quinoprotein amine dehydrogenase"/>
    <property type="match status" value="2"/>
</dbReference>
<keyword evidence="1 5" id="KW-0853">WD repeat</keyword>
<keyword evidence="8" id="KW-0472">Membrane</keyword>
<evidence type="ECO:0000256" key="4">
    <source>
        <dbReference type="ARBA" id="ARBA00022840"/>
    </source>
</evidence>
<feature type="repeat" description="WD" evidence="5">
    <location>
        <begin position="652"/>
        <end position="693"/>
    </location>
</feature>
<dbReference type="InterPro" id="IPR050349">
    <property type="entry name" value="WD_LIS1/nudF_dynein_reg"/>
</dbReference>
<sequence>MVRDTLAHTHLHMRLRSRIVPDWVGSRWSPDIFPGAPAFAAGIDREQVAAALPGYDLGRELGAGGFGQVFEGWHRGLQRHVAVKVLYTRGHGAQIDDLVREARLLARLDHPHIIRVYDYVHAQAGDLHLIVMELMAGGPLSRRQQTMTQRAACAVGLAVAGALAYAHSQGVLHRDIKPDNMLFDAVGLLKVADFGIAKLLSGVSGGRNTVIGTPLFMPPEQLVGGSLSPATDLYALGVVLQLLLTGGSAVEATLSPSPGPRPDSDHTGLLPRALADPLRDVIQHALEADPAARPPTAHAFGLALATAAASAFGPGWLTQSAVPVRLEDDIRAAAEPHAGSAAPVPPAPLPPPRRDTPVAARRGDALGAGRHARPRARLALPRRRILAAGLFAVAGAVPAGYLLAAALTKDPGGGVADPLGVLPQRHTDWILSLRFSPDGMILASGSKDGTVRLWDMTDPAAPRSIGGPLPGRSPGVTSVAFSPDGNTLASANWDGTLQLWDITDRASPQSLGAPLPAHAILANSVVFLDRGQTLASAGRQETRLWNITDGAAPEPIGPPILGDTDWPRLVVVDRPRMLLARVGENRTIRIWDVSNAASPHERTRLVSGHAGAVHCVAFTQDLRLMATGGKDATLRLWNTVDLARPEMIGKPVTGHHNTIWSVLFSPDDRIVATASYDGTMGIWNVEDPEHPRLEGMVPSGQEGWLMSLACSLDRAAPVLASGSQDGTIRLWRLTGTGSDQRS</sequence>
<dbReference type="PROSITE" id="PS50082">
    <property type="entry name" value="WD_REPEATS_2"/>
    <property type="match status" value="5"/>
</dbReference>
<dbReference type="InterPro" id="IPR008271">
    <property type="entry name" value="Ser/Thr_kinase_AS"/>
</dbReference>
<dbReference type="InterPro" id="IPR011009">
    <property type="entry name" value="Kinase-like_dom_sf"/>
</dbReference>
<dbReference type="PROSITE" id="PS50294">
    <property type="entry name" value="WD_REPEATS_REGION"/>
    <property type="match status" value="4"/>
</dbReference>